<name>R7WIL5_9NOCA</name>
<reference evidence="1 2" key="1">
    <citation type="journal article" date="2013" name="Genome Announc.">
        <title>Draft Genome Sequence of Rhodococcus rhodnii Strain LMG5362, a Symbiont of Rhodnius prolixus (Hemiptera, Reduviidae, Triatominae), the Principle Vector of Trypanosoma cruzi.</title>
        <authorList>
            <person name="Pachebat J.A."/>
            <person name="van Keulen G."/>
            <person name="Whitten M.M."/>
            <person name="Girdwood S."/>
            <person name="Del Sol R."/>
            <person name="Dyson P.J."/>
            <person name="Facey P.D."/>
        </authorList>
    </citation>
    <scope>NUCLEOTIDE SEQUENCE [LARGE SCALE GENOMIC DNA]</scope>
    <source>
        <strain evidence="1 2">LMG 5362</strain>
    </source>
</reference>
<comment type="caution">
    <text evidence="1">The sequence shown here is derived from an EMBL/GenBank/DDBJ whole genome shotgun (WGS) entry which is preliminary data.</text>
</comment>
<organism evidence="1 2">
    <name type="scientific">Rhodococcus rhodnii LMG 5362</name>
    <dbReference type="NCBI Taxonomy" id="1273125"/>
    <lineage>
        <taxon>Bacteria</taxon>
        <taxon>Bacillati</taxon>
        <taxon>Actinomycetota</taxon>
        <taxon>Actinomycetes</taxon>
        <taxon>Mycobacteriales</taxon>
        <taxon>Nocardiaceae</taxon>
        <taxon>Rhodococcus</taxon>
    </lineage>
</organism>
<accession>R7WIL5</accession>
<proteinExistence type="predicted"/>
<dbReference type="AlphaFoldDB" id="R7WIL5"/>
<evidence type="ECO:0000313" key="1">
    <source>
        <dbReference type="EMBL" id="EOM75050.1"/>
    </source>
</evidence>
<gene>
    <name evidence="1" type="ORF">Rrhod_3663</name>
</gene>
<dbReference type="EMBL" id="APMY01000109">
    <property type="protein sequence ID" value="EOM75050.1"/>
    <property type="molecule type" value="Genomic_DNA"/>
</dbReference>
<dbReference type="Proteomes" id="UP000013525">
    <property type="component" value="Unassembled WGS sequence"/>
</dbReference>
<evidence type="ECO:0000313" key="2">
    <source>
        <dbReference type="Proteomes" id="UP000013525"/>
    </source>
</evidence>
<keyword evidence="2" id="KW-1185">Reference proteome</keyword>
<protein>
    <submittedName>
        <fullName evidence="1">Uncharacterized protein</fullName>
    </submittedName>
</protein>
<sequence length="40" mass="4337">MVTRHSVHWFSKSGQGLESAAAAAVRVDTRHAARGDRVSM</sequence>